<dbReference type="GO" id="GO:0000978">
    <property type="term" value="F:RNA polymerase II cis-regulatory region sequence-specific DNA binding"/>
    <property type="evidence" value="ECO:0007669"/>
    <property type="project" value="TreeGrafter"/>
</dbReference>
<accession>A0A513X4Y8</accession>
<dbReference type="GO" id="GO:0000981">
    <property type="term" value="F:DNA-binding transcription factor activity, RNA polymerase II-specific"/>
    <property type="evidence" value="ECO:0007669"/>
    <property type="project" value="TreeGrafter"/>
</dbReference>
<feature type="region of interest" description="Disordered" evidence="6">
    <location>
        <begin position="306"/>
        <end position="363"/>
    </location>
</feature>
<dbReference type="PANTHER" id="PTHR16223">
    <property type="entry name" value="TRANSCRIPTION FACTOR BHLH83-RELATED"/>
    <property type="match status" value="1"/>
</dbReference>
<proteinExistence type="evidence at transcript level"/>
<evidence type="ECO:0000259" key="7">
    <source>
        <dbReference type="PROSITE" id="PS50888"/>
    </source>
</evidence>
<dbReference type="GO" id="GO:0046983">
    <property type="term" value="F:protein dimerization activity"/>
    <property type="evidence" value="ECO:0007669"/>
    <property type="project" value="InterPro"/>
</dbReference>
<evidence type="ECO:0000313" key="8">
    <source>
        <dbReference type="EMBL" id="QDH09004.1"/>
    </source>
</evidence>
<dbReference type="PROSITE" id="PS50888">
    <property type="entry name" value="BHLH"/>
    <property type="match status" value="1"/>
</dbReference>
<evidence type="ECO:0000256" key="2">
    <source>
        <dbReference type="ARBA" id="ARBA00005510"/>
    </source>
</evidence>
<sequence length="479" mass="52516">MAQEGSEASVASSSPAVNWWEMSTNPMVSWNAMNHGRWPQQTNPSSSCEEDISISTNSFTNASHHSSGLSIDTSSAAASDHTDNHIWNQVLLGAGSSTRAMHRTSHDEGEKFFDVLSCKNLSTQMFNPACDYLKKLDSSWEFSNNSSSLNTLEKHLNGYNGGDLIDSERLTSNLSDLVSNWSIAPPNPHIDHQQISPSTCNVSIDPNSMAYTTSHVSRMKHETPGSPSFPNFQSYMHEVIKGDHNHNEIGDFSFGTAGLGSQFGLNNSVIGLNNSGLMADAPWSIPRNLSDIISFGSLNKPCMKVSVSSERSKKAGSESYSSTKGSGRGSGTTSEGKKKRTDQYSSETLFKKPKHESSSASSLKLQVPKIKVADKITALQQIVSPFGKTDTASVLLEAINYIRFLQEQVQLLSDPYLKSSTNKDHGSWGNMERKEKAESKLDLRSRGLCLVPTSCTPQAYRENTGPDYWTPPYRGCLYR</sequence>
<comment type="subcellular location">
    <subcellularLocation>
        <location evidence="1">Nucleus</location>
    </subcellularLocation>
</comment>
<evidence type="ECO:0000256" key="5">
    <source>
        <dbReference type="ARBA" id="ARBA00023242"/>
    </source>
</evidence>
<protein>
    <submittedName>
        <fullName evidence="8">Transcription factor bHLH111 isoform X1</fullName>
    </submittedName>
</protein>
<dbReference type="CDD" id="cd11393">
    <property type="entry name" value="bHLH_AtbHLH_like"/>
    <property type="match status" value="1"/>
</dbReference>
<keyword evidence="5" id="KW-0539">Nucleus</keyword>
<dbReference type="InterPro" id="IPR045843">
    <property type="entry name" value="IND-like"/>
</dbReference>
<evidence type="ECO:0000256" key="1">
    <source>
        <dbReference type="ARBA" id="ARBA00004123"/>
    </source>
</evidence>
<organism evidence="8">
    <name type="scientific">Cymbidium sinense</name>
    <dbReference type="NCBI Taxonomy" id="112615"/>
    <lineage>
        <taxon>Eukaryota</taxon>
        <taxon>Viridiplantae</taxon>
        <taxon>Streptophyta</taxon>
        <taxon>Embryophyta</taxon>
        <taxon>Tracheophyta</taxon>
        <taxon>Spermatophyta</taxon>
        <taxon>Magnoliopsida</taxon>
        <taxon>Liliopsida</taxon>
        <taxon>Asparagales</taxon>
        <taxon>Orchidaceae</taxon>
        <taxon>Epidendroideae</taxon>
        <taxon>Cymbidieae</taxon>
        <taxon>Cymbidiinae</taxon>
        <taxon>Cymbidium</taxon>
    </lineage>
</organism>
<dbReference type="InterPro" id="IPR036638">
    <property type="entry name" value="HLH_DNA-bd_sf"/>
</dbReference>
<comment type="similarity">
    <text evidence="2">Belongs to the bHLH protein family.</text>
</comment>
<dbReference type="InterPro" id="IPR045239">
    <property type="entry name" value="bHLH95_bHLH"/>
</dbReference>
<dbReference type="AlphaFoldDB" id="A0A513X4Y8"/>
<evidence type="ECO:0000256" key="6">
    <source>
        <dbReference type="SAM" id="MobiDB-lite"/>
    </source>
</evidence>
<dbReference type="InterPro" id="IPR011598">
    <property type="entry name" value="bHLH_dom"/>
</dbReference>
<keyword evidence="4" id="KW-0804">Transcription</keyword>
<reference evidence="8" key="1">
    <citation type="journal article" date="2015" name="PLoS ONE">
        <title>Transcriptome Characterization of Cymbidium sinense 'Dharma' Using 454 Pyrosequencing and Its Application in the Identification of Genes Associated with Leaf Color Variation.</title>
        <authorList>
            <person name="Zhu G."/>
            <person name="Yang F."/>
            <person name="Shi S."/>
            <person name="Li D."/>
            <person name="Wang Z."/>
            <person name="Liu H."/>
            <person name="Huang D."/>
            <person name="Wang C."/>
        </authorList>
    </citation>
    <scope>NUCLEOTIDE SEQUENCE</scope>
</reference>
<keyword evidence="3" id="KW-0805">Transcription regulation</keyword>
<name>A0A513X4Y8_9ASPA</name>
<dbReference type="SUPFAM" id="SSF47459">
    <property type="entry name" value="HLH, helix-loop-helix DNA-binding domain"/>
    <property type="match status" value="1"/>
</dbReference>
<evidence type="ECO:0000256" key="3">
    <source>
        <dbReference type="ARBA" id="ARBA00023015"/>
    </source>
</evidence>
<dbReference type="GO" id="GO:0005634">
    <property type="term" value="C:nucleus"/>
    <property type="evidence" value="ECO:0007669"/>
    <property type="project" value="UniProtKB-SubCell"/>
</dbReference>
<dbReference type="PANTHER" id="PTHR16223:SF171">
    <property type="entry name" value="BASIC HELIX-LOOP-HELIX (BHLH) DNA-BINDING SUPERFAMILY PROTEIN"/>
    <property type="match status" value="1"/>
</dbReference>
<evidence type="ECO:0000256" key="4">
    <source>
        <dbReference type="ARBA" id="ARBA00023163"/>
    </source>
</evidence>
<dbReference type="Gene3D" id="4.10.280.10">
    <property type="entry name" value="Helix-loop-helix DNA-binding domain"/>
    <property type="match status" value="1"/>
</dbReference>
<dbReference type="EMBL" id="MK307614">
    <property type="protein sequence ID" value="QDH09004.1"/>
    <property type="molecule type" value="mRNA"/>
</dbReference>
<feature type="domain" description="BHLH" evidence="7">
    <location>
        <begin position="356"/>
        <end position="405"/>
    </location>
</feature>